<evidence type="ECO:0000256" key="2">
    <source>
        <dbReference type="ARBA" id="ARBA00003215"/>
    </source>
</evidence>
<keyword evidence="6" id="KW-0378">Hydrolase</keyword>
<dbReference type="InterPro" id="IPR003730">
    <property type="entry name" value="Cu_polyphenol_OxRdtase"/>
</dbReference>
<evidence type="ECO:0008006" key="14">
    <source>
        <dbReference type="Google" id="ProtNLM"/>
    </source>
</evidence>
<dbReference type="PANTHER" id="PTHR30616:SF2">
    <property type="entry name" value="PURINE NUCLEOSIDE PHOSPHORYLASE LACC1"/>
    <property type="match status" value="1"/>
</dbReference>
<keyword evidence="8" id="KW-0186">Copper</keyword>
<keyword evidence="5" id="KW-0479">Metal-binding</keyword>
<evidence type="ECO:0000256" key="3">
    <source>
        <dbReference type="ARBA" id="ARBA00007353"/>
    </source>
</evidence>
<accession>C5BW55</accession>
<comment type="catalytic activity">
    <reaction evidence="10">
        <text>adenosine + phosphate = alpha-D-ribose 1-phosphate + adenine</text>
        <dbReference type="Rhea" id="RHEA:27642"/>
        <dbReference type="ChEBI" id="CHEBI:16335"/>
        <dbReference type="ChEBI" id="CHEBI:16708"/>
        <dbReference type="ChEBI" id="CHEBI:43474"/>
        <dbReference type="ChEBI" id="CHEBI:57720"/>
        <dbReference type="EC" id="2.4.2.1"/>
    </reaction>
    <physiologicalReaction direction="left-to-right" evidence="10">
        <dbReference type="Rhea" id="RHEA:27643"/>
    </physiologicalReaction>
</comment>
<comment type="function">
    <text evidence="2">Purine nucleoside enzyme that catalyzes the phosphorolysis of adenosine and inosine nucleosides, yielding D-ribose 1-phosphate and the respective free bases, adenine and hypoxanthine. Also catalyzes the phosphorolysis of S-methyl-5'-thioadenosine into adenine and S-methyl-5-thio-alpha-D-ribose 1-phosphate. Also has adenosine deaminase activity.</text>
</comment>
<comment type="catalytic activity">
    <reaction evidence="9">
        <text>adenosine + H2O + H(+) = inosine + NH4(+)</text>
        <dbReference type="Rhea" id="RHEA:24408"/>
        <dbReference type="ChEBI" id="CHEBI:15377"/>
        <dbReference type="ChEBI" id="CHEBI:15378"/>
        <dbReference type="ChEBI" id="CHEBI:16335"/>
        <dbReference type="ChEBI" id="CHEBI:17596"/>
        <dbReference type="ChEBI" id="CHEBI:28938"/>
        <dbReference type="EC" id="3.5.4.4"/>
    </reaction>
    <physiologicalReaction direction="left-to-right" evidence="9">
        <dbReference type="Rhea" id="RHEA:24409"/>
    </physiologicalReaction>
</comment>
<dbReference type="PANTHER" id="PTHR30616">
    <property type="entry name" value="UNCHARACTERIZED PROTEIN YFIH"/>
    <property type="match status" value="1"/>
</dbReference>
<evidence type="ECO:0000256" key="11">
    <source>
        <dbReference type="ARBA" id="ARBA00049893"/>
    </source>
</evidence>
<evidence type="ECO:0000256" key="7">
    <source>
        <dbReference type="ARBA" id="ARBA00022833"/>
    </source>
</evidence>
<dbReference type="AlphaFoldDB" id="C5BW55"/>
<name>C5BW55_BEUC1</name>
<sequence length="261" mass="26280">MSPADGVIDVIECDLGPAVRAFFTTRAGGLSAAPYASLNLGLGVADDERAVRANRLRVAELLGAPVAFATQVHGPDVAEVDAGADVRAGSVAVADALVTRRTDIGLGVLVADCVPVLIAATGPDGAPVLATAHAGRAGLLAGVVGATVAAVRSRGGGDLRAVVGPAICGRCYEVPESMRDEVAEAYPAARATTSWGTPSLDLPGAVVTGLTADGVDVVRVDVCTREDAAMFSHRRDGVTGRSAGVIATRRRVVHSRDGGLG</sequence>
<dbReference type="SUPFAM" id="SSF64438">
    <property type="entry name" value="CNF1/YfiH-like putative cysteine hydrolases"/>
    <property type="match status" value="1"/>
</dbReference>
<dbReference type="InterPro" id="IPR038371">
    <property type="entry name" value="Cu_polyphenol_OxRdtase_sf"/>
</dbReference>
<dbReference type="InterPro" id="IPR011324">
    <property type="entry name" value="Cytotoxic_necrot_fac-like_cat"/>
</dbReference>
<evidence type="ECO:0000313" key="13">
    <source>
        <dbReference type="Proteomes" id="UP000007962"/>
    </source>
</evidence>
<comment type="catalytic activity">
    <reaction evidence="11">
        <text>S-methyl-5'-thioadenosine + phosphate = 5-(methylsulfanyl)-alpha-D-ribose 1-phosphate + adenine</text>
        <dbReference type="Rhea" id="RHEA:11852"/>
        <dbReference type="ChEBI" id="CHEBI:16708"/>
        <dbReference type="ChEBI" id="CHEBI:17509"/>
        <dbReference type="ChEBI" id="CHEBI:43474"/>
        <dbReference type="ChEBI" id="CHEBI:58533"/>
        <dbReference type="EC" id="2.4.2.28"/>
    </reaction>
    <physiologicalReaction direction="left-to-right" evidence="11">
        <dbReference type="Rhea" id="RHEA:11853"/>
    </physiologicalReaction>
</comment>
<evidence type="ECO:0000313" key="12">
    <source>
        <dbReference type="EMBL" id="ACQ80656.1"/>
    </source>
</evidence>
<proteinExistence type="inferred from homology"/>
<dbReference type="EMBL" id="CP001618">
    <property type="protein sequence ID" value="ACQ80656.1"/>
    <property type="molecule type" value="Genomic_DNA"/>
</dbReference>
<evidence type="ECO:0000256" key="6">
    <source>
        <dbReference type="ARBA" id="ARBA00022801"/>
    </source>
</evidence>
<dbReference type="OrthoDB" id="4279at2"/>
<protein>
    <recommendedName>
        <fullName evidence="14">Purine nucleoside phosphorylase</fullName>
    </recommendedName>
</protein>
<keyword evidence="4" id="KW-0808">Transferase</keyword>
<gene>
    <name evidence="12" type="ordered locus">Bcav_2406</name>
</gene>
<dbReference type="RefSeq" id="WP_015882896.1">
    <property type="nucleotide sequence ID" value="NC_012669.1"/>
</dbReference>
<keyword evidence="13" id="KW-1185">Reference proteome</keyword>
<dbReference type="CDD" id="cd16833">
    <property type="entry name" value="YfiH"/>
    <property type="match status" value="1"/>
</dbReference>
<dbReference type="Proteomes" id="UP000007962">
    <property type="component" value="Chromosome"/>
</dbReference>
<evidence type="ECO:0000256" key="8">
    <source>
        <dbReference type="ARBA" id="ARBA00023008"/>
    </source>
</evidence>
<dbReference type="Pfam" id="PF02578">
    <property type="entry name" value="Cu-oxidase_4"/>
    <property type="match status" value="1"/>
</dbReference>
<evidence type="ECO:0000256" key="9">
    <source>
        <dbReference type="ARBA" id="ARBA00047989"/>
    </source>
</evidence>
<dbReference type="eggNOG" id="COG1496">
    <property type="taxonomic scope" value="Bacteria"/>
</dbReference>
<dbReference type="GO" id="GO:0016787">
    <property type="term" value="F:hydrolase activity"/>
    <property type="evidence" value="ECO:0007669"/>
    <property type="project" value="UniProtKB-KW"/>
</dbReference>
<keyword evidence="7" id="KW-0862">Zinc</keyword>
<dbReference type="HOGENOM" id="CLU_065784_3_1_11"/>
<evidence type="ECO:0000256" key="5">
    <source>
        <dbReference type="ARBA" id="ARBA00022723"/>
    </source>
</evidence>
<evidence type="ECO:0000256" key="1">
    <source>
        <dbReference type="ARBA" id="ARBA00000553"/>
    </source>
</evidence>
<comment type="similarity">
    <text evidence="3">Belongs to the purine nucleoside phosphorylase YfiH/LACC1 family.</text>
</comment>
<dbReference type="Gene3D" id="3.60.140.10">
    <property type="entry name" value="CNF1/YfiH-like putative cysteine hydrolases"/>
    <property type="match status" value="1"/>
</dbReference>
<comment type="catalytic activity">
    <reaction evidence="1">
        <text>inosine + phosphate = alpha-D-ribose 1-phosphate + hypoxanthine</text>
        <dbReference type="Rhea" id="RHEA:27646"/>
        <dbReference type="ChEBI" id="CHEBI:17368"/>
        <dbReference type="ChEBI" id="CHEBI:17596"/>
        <dbReference type="ChEBI" id="CHEBI:43474"/>
        <dbReference type="ChEBI" id="CHEBI:57720"/>
        <dbReference type="EC" id="2.4.2.1"/>
    </reaction>
    <physiologicalReaction direction="left-to-right" evidence="1">
        <dbReference type="Rhea" id="RHEA:27647"/>
    </physiologicalReaction>
</comment>
<dbReference type="GO" id="GO:0005507">
    <property type="term" value="F:copper ion binding"/>
    <property type="evidence" value="ECO:0007669"/>
    <property type="project" value="TreeGrafter"/>
</dbReference>
<evidence type="ECO:0000256" key="4">
    <source>
        <dbReference type="ARBA" id="ARBA00022679"/>
    </source>
</evidence>
<dbReference type="KEGG" id="bcv:Bcav_2406"/>
<evidence type="ECO:0000256" key="10">
    <source>
        <dbReference type="ARBA" id="ARBA00048968"/>
    </source>
</evidence>
<reference evidence="12 13" key="1">
    <citation type="journal article" date="2009" name="Stand. Genomic Sci.">
        <title>Complete genome sequence of Beutenbergia cavernae type strain (HKI 0122).</title>
        <authorList>
            <person name="Land M."/>
            <person name="Pukall R."/>
            <person name="Abt B."/>
            <person name="Goker M."/>
            <person name="Rohde M."/>
            <person name="Glavina Del Rio T."/>
            <person name="Tice H."/>
            <person name="Copeland A."/>
            <person name="Cheng J.F."/>
            <person name="Lucas S."/>
            <person name="Chen F."/>
            <person name="Nolan M."/>
            <person name="Bruce D."/>
            <person name="Goodwin L."/>
            <person name="Pitluck S."/>
            <person name="Ivanova N."/>
            <person name="Mavromatis K."/>
            <person name="Ovchinnikova G."/>
            <person name="Pati A."/>
            <person name="Chen A."/>
            <person name="Palaniappan K."/>
            <person name="Hauser L."/>
            <person name="Chang Y.J."/>
            <person name="Jefferies C.C."/>
            <person name="Saunders E."/>
            <person name="Brettin T."/>
            <person name="Detter J.C."/>
            <person name="Han C."/>
            <person name="Chain P."/>
            <person name="Bristow J."/>
            <person name="Eisen J.A."/>
            <person name="Markowitz V."/>
            <person name="Hugenholtz P."/>
            <person name="Kyrpides N.C."/>
            <person name="Klenk H.P."/>
            <person name="Lapidus A."/>
        </authorList>
    </citation>
    <scope>NUCLEOTIDE SEQUENCE [LARGE SCALE GENOMIC DNA]</scope>
    <source>
        <strain evidence="13">ATCC BAA-8 / DSM 12333 / NBRC 16432</strain>
    </source>
</reference>
<organism evidence="12 13">
    <name type="scientific">Beutenbergia cavernae (strain ATCC BAA-8 / DSM 12333 / CCUG 43141 / JCM 11478 / NBRC 16432 / NCIMB 13614 / HKI 0122)</name>
    <dbReference type="NCBI Taxonomy" id="471853"/>
    <lineage>
        <taxon>Bacteria</taxon>
        <taxon>Bacillati</taxon>
        <taxon>Actinomycetota</taxon>
        <taxon>Actinomycetes</taxon>
        <taxon>Micrococcales</taxon>
        <taxon>Beutenbergiaceae</taxon>
        <taxon>Beutenbergia</taxon>
    </lineage>
</organism>
<dbReference type="GO" id="GO:0017061">
    <property type="term" value="F:S-methyl-5-thioadenosine phosphorylase activity"/>
    <property type="evidence" value="ECO:0007669"/>
    <property type="project" value="UniProtKB-EC"/>
</dbReference>
<dbReference type="STRING" id="471853.Bcav_2406"/>